<evidence type="ECO:0000313" key="1">
    <source>
        <dbReference type="EMBL" id="MBZ5715209.1"/>
    </source>
</evidence>
<comment type="caution">
    <text evidence="1">The sequence shown here is derived from an EMBL/GenBank/DDBJ whole genome shotgun (WGS) entry which is preliminary data.</text>
</comment>
<gene>
    <name evidence="1" type="ORF">K7C98_38750</name>
</gene>
<dbReference type="RefSeq" id="WP_224196950.1">
    <property type="nucleotide sequence ID" value="NZ_JAIRAU010000056.1"/>
</dbReference>
<reference evidence="1" key="1">
    <citation type="submission" date="2021-08" db="EMBL/GenBank/DDBJ databases">
        <authorList>
            <person name="Stevens D.C."/>
        </authorList>
    </citation>
    <scope>NUCLEOTIDE SEQUENCE</scope>
    <source>
        <strain evidence="1">DSM 53165</strain>
    </source>
</reference>
<sequence>MPVTIAENVNEHIDNNERDKLNQFNDNPGFGGQQITVKIAGKKLTVAHVTFGKGTHHVSIFYRRESDEFRILGVGQHAGKKEGKTLYNALWDGSDSRRVAVLVQ</sequence>
<evidence type="ECO:0000313" key="2">
    <source>
        <dbReference type="Proteomes" id="UP001139031"/>
    </source>
</evidence>
<proteinExistence type="predicted"/>
<keyword evidence="2" id="KW-1185">Reference proteome</keyword>
<name>A0ABS7U468_9BACT</name>
<accession>A0ABS7U468</accession>
<dbReference type="Proteomes" id="UP001139031">
    <property type="component" value="Unassembled WGS sequence"/>
</dbReference>
<protein>
    <submittedName>
        <fullName evidence="1">Uncharacterized protein</fullName>
    </submittedName>
</protein>
<dbReference type="EMBL" id="JAIRAU010000056">
    <property type="protein sequence ID" value="MBZ5715209.1"/>
    <property type="molecule type" value="Genomic_DNA"/>
</dbReference>
<organism evidence="1 2">
    <name type="scientific">Nannocystis pusilla</name>
    <dbReference type="NCBI Taxonomy" id="889268"/>
    <lineage>
        <taxon>Bacteria</taxon>
        <taxon>Pseudomonadati</taxon>
        <taxon>Myxococcota</taxon>
        <taxon>Polyangia</taxon>
        <taxon>Nannocystales</taxon>
        <taxon>Nannocystaceae</taxon>
        <taxon>Nannocystis</taxon>
    </lineage>
</organism>